<evidence type="ECO:0000313" key="1">
    <source>
        <dbReference type="EMBL" id="EUA43841.1"/>
    </source>
</evidence>
<sequence>MADLRDNSAAQLAEGIHNLFPALTPLRLLGPTALLQSLITTMLVGRDQPT</sequence>
<dbReference type="AlphaFoldDB" id="X8BK65"/>
<protein>
    <submittedName>
        <fullName evidence="1">Uncharacterized protein</fullName>
    </submittedName>
</protein>
<proteinExistence type="predicted"/>
<comment type="caution">
    <text evidence="1">The sequence shown here is derived from an EMBL/GenBank/DDBJ whole genome shotgun (WGS) entry which is preliminary data.</text>
</comment>
<reference evidence="1" key="1">
    <citation type="submission" date="2014-01" db="EMBL/GenBank/DDBJ databases">
        <authorList>
            <person name="Brown-Elliot B."/>
            <person name="Wallace R."/>
            <person name="Lenaerts A."/>
            <person name="Ordway D."/>
            <person name="DeGroote M.A."/>
            <person name="Parker T."/>
            <person name="Sizemore C."/>
            <person name="Tallon L.J."/>
            <person name="Sadzewicz L.K."/>
            <person name="Sengamalay N."/>
            <person name="Fraser C.M."/>
            <person name="Hine E."/>
            <person name="Shefchek K.A."/>
            <person name="Das S.P."/>
            <person name="Tettelin H."/>
        </authorList>
    </citation>
    <scope>NUCLEOTIDE SEQUENCE [LARGE SCALE GENOMIC DNA]</scope>
    <source>
        <strain evidence="1">4042</strain>
    </source>
</reference>
<name>X8BK65_MYCXE</name>
<accession>X8BK65</accession>
<dbReference type="EMBL" id="JAOB01000041">
    <property type="protein sequence ID" value="EUA43841.1"/>
    <property type="molecule type" value="Genomic_DNA"/>
</dbReference>
<gene>
    <name evidence="1" type="ORF">I553_2667</name>
</gene>
<dbReference type="PATRIC" id="fig|1299334.3.peg.4053"/>
<organism evidence="1">
    <name type="scientific">Mycobacterium xenopi 4042</name>
    <dbReference type="NCBI Taxonomy" id="1299334"/>
    <lineage>
        <taxon>Bacteria</taxon>
        <taxon>Bacillati</taxon>
        <taxon>Actinomycetota</taxon>
        <taxon>Actinomycetes</taxon>
        <taxon>Mycobacteriales</taxon>
        <taxon>Mycobacteriaceae</taxon>
        <taxon>Mycobacterium</taxon>
    </lineage>
</organism>